<accession>Q7M8B1</accession>
<dbReference type="NCBIfam" id="NF004496">
    <property type="entry name" value="PRK05842.1"/>
    <property type="match status" value="1"/>
</dbReference>
<dbReference type="Gene3D" id="2.60.40.4070">
    <property type="match status" value="1"/>
</dbReference>
<sequence length="270" mass="29824">MATITNTNSTSTYTSSSDVAQNNNGTLDKDAFMRLFLEQLKSQDPTSPMETEKILEQTAMLTQLEQQEEMKKTLSSMTDTMKTMTDTSTKLAELQETMSNTLKDLGTSLDNSTSVTTFLAQLAGYNSVGMIGKVAETNVTGLNITSNDAVKFDLYFDEPIDASKGTPMLKIYNEKNELIKEVDLSAYNGQKGYVTFEWDTKDSGGSYVANGAYNVTAEYNLDSATNKYKETRIGRGEVQSILYENSVPYVKLGDNLILPIGNVTQFYEKG</sequence>
<evidence type="ECO:0000256" key="6">
    <source>
        <dbReference type="SAM" id="MobiDB-lite"/>
    </source>
</evidence>
<keyword evidence="8" id="KW-0969">Cilium</keyword>
<evidence type="ECO:0000256" key="1">
    <source>
        <dbReference type="ARBA" id="ARBA00010577"/>
    </source>
</evidence>
<comment type="similarity">
    <text evidence="1 5">Belongs to the FlgD family.</text>
</comment>
<dbReference type="Pfam" id="PF03963">
    <property type="entry name" value="FlgD"/>
    <property type="match status" value="1"/>
</dbReference>
<feature type="domain" description="FlgD/Vpr Ig-like" evidence="7">
    <location>
        <begin position="148"/>
        <end position="220"/>
    </location>
</feature>
<gene>
    <name evidence="8" type="ordered locus">WS1760</name>
</gene>
<organism evidence="9">
    <name type="scientific">Wolinella succinogenes (strain ATCC 29543 / DSM 1740 / CCUG 13145 / JCM 31913 / LMG 7466 / NCTC 11488 / FDC 602W)</name>
    <name type="common">Vibrio succinogenes</name>
    <dbReference type="NCBI Taxonomy" id="273121"/>
    <lineage>
        <taxon>Bacteria</taxon>
        <taxon>Pseudomonadati</taxon>
        <taxon>Campylobacterota</taxon>
        <taxon>Epsilonproteobacteria</taxon>
        <taxon>Campylobacterales</taxon>
        <taxon>Helicobacteraceae</taxon>
        <taxon>Wolinella</taxon>
    </lineage>
</organism>
<dbReference type="Pfam" id="PF13860">
    <property type="entry name" value="FlgD_ig"/>
    <property type="match status" value="1"/>
</dbReference>
<evidence type="ECO:0000256" key="4">
    <source>
        <dbReference type="ARBA" id="ARBA00024746"/>
    </source>
</evidence>
<name>Q7M8B1_WOLSU</name>
<evidence type="ECO:0000256" key="5">
    <source>
        <dbReference type="RuleBase" id="RU362076"/>
    </source>
</evidence>
<keyword evidence="8" id="KW-0282">Flagellum</keyword>
<feature type="compositionally biased region" description="Low complexity" evidence="6">
    <location>
        <begin position="1"/>
        <end position="17"/>
    </location>
</feature>
<comment type="function">
    <text evidence="4 5">Required for flagellar hook formation. May act as a scaffolding protein.</text>
</comment>
<dbReference type="Proteomes" id="UP000000422">
    <property type="component" value="Chromosome"/>
</dbReference>
<dbReference type="eggNOG" id="COG1843">
    <property type="taxonomic scope" value="Bacteria"/>
</dbReference>
<evidence type="ECO:0000259" key="7">
    <source>
        <dbReference type="Pfam" id="PF13860"/>
    </source>
</evidence>
<evidence type="ECO:0000256" key="3">
    <source>
        <dbReference type="ARBA" id="ARBA00022795"/>
    </source>
</evidence>
<proteinExistence type="inferred from homology"/>
<dbReference type="EMBL" id="BX571661">
    <property type="protein sequence ID" value="CAE10782.1"/>
    <property type="molecule type" value="Genomic_DNA"/>
</dbReference>
<dbReference type="AlphaFoldDB" id="Q7M8B1"/>
<dbReference type="GO" id="GO:0044781">
    <property type="term" value="P:bacterial-type flagellum organization"/>
    <property type="evidence" value="ECO:0007669"/>
    <property type="project" value="UniProtKB-UniRule"/>
</dbReference>
<dbReference type="RefSeq" id="WP_011139565.1">
    <property type="nucleotide sequence ID" value="NC_005090.1"/>
</dbReference>
<dbReference type="HOGENOM" id="CLU_047535_6_0_7"/>
<keyword evidence="8" id="KW-0966">Cell projection</keyword>
<dbReference type="STRING" id="273121.WS1760"/>
<dbReference type="InterPro" id="IPR025965">
    <property type="entry name" value="FlgD/Vpr_Ig-like"/>
</dbReference>
<evidence type="ECO:0000313" key="8">
    <source>
        <dbReference type="EMBL" id="CAE10782.1"/>
    </source>
</evidence>
<dbReference type="KEGG" id="wsu:WS1760"/>
<evidence type="ECO:0000256" key="2">
    <source>
        <dbReference type="ARBA" id="ARBA00016013"/>
    </source>
</evidence>
<dbReference type="InterPro" id="IPR005648">
    <property type="entry name" value="FlgD"/>
</dbReference>
<keyword evidence="9" id="KW-1185">Reference proteome</keyword>
<keyword evidence="3 5" id="KW-1005">Bacterial flagellum biogenesis</keyword>
<evidence type="ECO:0000313" key="9">
    <source>
        <dbReference type="Proteomes" id="UP000000422"/>
    </source>
</evidence>
<feature type="region of interest" description="Disordered" evidence="6">
    <location>
        <begin position="1"/>
        <end position="24"/>
    </location>
</feature>
<reference evidence="8 9" key="1">
    <citation type="journal article" date="2003" name="Proc. Natl. Acad. Sci. U.S.A.">
        <title>Complete genome sequence and analysis of Wolinella succinogenes.</title>
        <authorList>
            <person name="Baar C."/>
            <person name="Eppinger M."/>
            <person name="Raddatz G."/>
            <person name="Simon JM."/>
            <person name="Lanz C."/>
            <person name="Klimmek O."/>
            <person name="Nandakumar R."/>
            <person name="Gross R."/>
            <person name="Rosinus A."/>
            <person name="Keller H."/>
            <person name="Jagtap P."/>
            <person name="Linke B."/>
            <person name="Meyer F."/>
            <person name="Lederer H."/>
            <person name="Schuster S.C."/>
        </authorList>
    </citation>
    <scope>NUCLEOTIDE SEQUENCE [LARGE SCALE GENOMIC DNA]</scope>
    <source>
        <strain evidence="9">ATCC 29543 / DSM 1740 / CCUG 13145 / JCM 31913 / LMG 7466 / NCTC 11488 / FDC 602W</strain>
    </source>
</reference>
<protein>
    <recommendedName>
        <fullName evidence="2 5">Basal-body rod modification protein FlgD</fullName>
    </recommendedName>
</protein>